<organism evidence="2">
    <name type="scientific">Amphimedon queenslandica</name>
    <name type="common">Sponge</name>
    <dbReference type="NCBI Taxonomy" id="400682"/>
    <lineage>
        <taxon>Eukaryota</taxon>
        <taxon>Metazoa</taxon>
        <taxon>Porifera</taxon>
        <taxon>Demospongiae</taxon>
        <taxon>Heteroscleromorpha</taxon>
        <taxon>Haplosclerida</taxon>
        <taxon>Niphatidae</taxon>
        <taxon>Amphimedon</taxon>
    </lineage>
</organism>
<dbReference type="Gene3D" id="2.60.40.10">
    <property type="entry name" value="Immunoglobulins"/>
    <property type="match status" value="1"/>
</dbReference>
<proteinExistence type="predicted"/>
<accession>A0A1X7SDR8</accession>
<dbReference type="PROSITE" id="PS50835">
    <property type="entry name" value="IG_LIKE"/>
    <property type="match status" value="1"/>
</dbReference>
<evidence type="ECO:0000259" key="1">
    <source>
        <dbReference type="PROSITE" id="PS50835"/>
    </source>
</evidence>
<dbReference type="Pfam" id="PF00047">
    <property type="entry name" value="ig"/>
    <property type="match status" value="1"/>
</dbReference>
<evidence type="ECO:0000313" key="2">
    <source>
        <dbReference type="EnsemblMetazoa" id="Aqu2.1.00204_001"/>
    </source>
</evidence>
<dbReference type="InterPro" id="IPR013151">
    <property type="entry name" value="Immunoglobulin_dom"/>
</dbReference>
<dbReference type="SUPFAM" id="SSF48726">
    <property type="entry name" value="Immunoglobulin"/>
    <property type="match status" value="1"/>
</dbReference>
<feature type="domain" description="Ig-like" evidence="1">
    <location>
        <begin position="4"/>
        <end position="86"/>
    </location>
</feature>
<dbReference type="InterPro" id="IPR036179">
    <property type="entry name" value="Ig-like_dom_sf"/>
</dbReference>
<dbReference type="InterPro" id="IPR007110">
    <property type="entry name" value="Ig-like_dom"/>
</dbReference>
<dbReference type="InParanoid" id="A0A1X7SDR8"/>
<dbReference type="AlphaFoldDB" id="A0A1X7SDR8"/>
<protein>
    <recommendedName>
        <fullName evidence="1">Ig-like domain-containing protein</fullName>
    </recommendedName>
</protein>
<dbReference type="EnsemblMetazoa" id="Aqu2.1.00204_001">
    <property type="protein sequence ID" value="Aqu2.1.00204_001"/>
    <property type="gene ID" value="Aqu2.1.00204"/>
</dbReference>
<dbReference type="InterPro" id="IPR013783">
    <property type="entry name" value="Ig-like_fold"/>
</dbReference>
<sequence length="100" mass="10875">IPVPNITFTTTTGRSLGESLTLDCTVDVLDDLYNINVTSSIVRNGELITSTTGSGDTTAMIRIDSLRSSDAGDYQCIVNITQSDINYEFDEMETAQMILT</sequence>
<reference evidence="2" key="1">
    <citation type="submission" date="2017-05" db="UniProtKB">
        <authorList>
            <consortium name="EnsemblMetazoa"/>
        </authorList>
    </citation>
    <scope>IDENTIFICATION</scope>
</reference>
<name>A0A1X7SDR8_AMPQE</name>